<protein>
    <submittedName>
        <fullName evidence="3">Uncharacterized protein</fullName>
    </submittedName>
</protein>
<gene>
    <name evidence="3" type="ORF">EJ04DRAFT_547884</name>
</gene>
<feature type="compositionally biased region" description="Low complexity" evidence="1">
    <location>
        <begin position="299"/>
        <end position="310"/>
    </location>
</feature>
<feature type="compositionally biased region" description="Polar residues" evidence="1">
    <location>
        <begin position="26"/>
        <end position="44"/>
    </location>
</feature>
<evidence type="ECO:0000256" key="2">
    <source>
        <dbReference type="SAM" id="SignalP"/>
    </source>
</evidence>
<feature type="chain" id="PRO_5040286875" evidence="2">
    <location>
        <begin position="16"/>
        <end position="335"/>
    </location>
</feature>
<dbReference type="AlphaFoldDB" id="A0A9P4RD95"/>
<sequence length="335" mass="34839">MLPLHIFFFVPLASATRFHLLHPRQDANTTSRPATQTGRRAHQESTVTDLNHEHFTPAVPVIQQSVTGWEVAESTTQQLRYVITTETPSLIFVRTEIEASITRLDPDNEPVQETTDGVYRPKTRQSAGDNAQPSEGAPPSPQQTGGDSTQAPADVPPSPQPSSNNLLEEIFTRLPNVQPQPTQPSNPPSPNGPQSTQPPNSPPPPALTIPNALTLGTATLTLTPGLSTTIGPPANPTFIQLSTDTHGQTIIVLSSSGTAISATVSNVPATMTLPKSGFDASSTAVARPGELPSAGGDGAAASSTASKGGAAVPWETGVGWWTGLAGALVGGVMIL</sequence>
<evidence type="ECO:0000313" key="3">
    <source>
        <dbReference type="EMBL" id="KAF2741566.1"/>
    </source>
</evidence>
<proteinExistence type="predicted"/>
<feature type="signal peptide" evidence="2">
    <location>
        <begin position="1"/>
        <end position="15"/>
    </location>
</feature>
<name>A0A9P4RD95_9PLEO</name>
<feature type="region of interest" description="Disordered" evidence="1">
    <location>
        <begin position="284"/>
        <end position="310"/>
    </location>
</feature>
<keyword evidence="4" id="KW-1185">Reference proteome</keyword>
<feature type="compositionally biased region" description="Pro residues" evidence="1">
    <location>
        <begin position="181"/>
        <end position="191"/>
    </location>
</feature>
<feature type="region of interest" description="Disordered" evidence="1">
    <location>
        <begin position="25"/>
        <end position="44"/>
    </location>
</feature>
<comment type="caution">
    <text evidence="3">The sequence shown here is derived from an EMBL/GenBank/DDBJ whole genome shotgun (WGS) entry which is preliminary data.</text>
</comment>
<evidence type="ECO:0000256" key="1">
    <source>
        <dbReference type="SAM" id="MobiDB-lite"/>
    </source>
</evidence>
<accession>A0A9P4RD95</accession>
<keyword evidence="2" id="KW-0732">Signal</keyword>
<dbReference type="OrthoDB" id="3793416at2759"/>
<evidence type="ECO:0000313" key="4">
    <source>
        <dbReference type="Proteomes" id="UP000799444"/>
    </source>
</evidence>
<organism evidence="3 4">
    <name type="scientific">Polyplosphaeria fusca</name>
    <dbReference type="NCBI Taxonomy" id="682080"/>
    <lineage>
        <taxon>Eukaryota</taxon>
        <taxon>Fungi</taxon>
        <taxon>Dikarya</taxon>
        <taxon>Ascomycota</taxon>
        <taxon>Pezizomycotina</taxon>
        <taxon>Dothideomycetes</taxon>
        <taxon>Pleosporomycetidae</taxon>
        <taxon>Pleosporales</taxon>
        <taxon>Tetraplosphaeriaceae</taxon>
        <taxon>Polyplosphaeria</taxon>
    </lineage>
</organism>
<reference evidence="3" key="1">
    <citation type="journal article" date="2020" name="Stud. Mycol.">
        <title>101 Dothideomycetes genomes: a test case for predicting lifestyles and emergence of pathogens.</title>
        <authorList>
            <person name="Haridas S."/>
            <person name="Albert R."/>
            <person name="Binder M."/>
            <person name="Bloem J."/>
            <person name="Labutti K."/>
            <person name="Salamov A."/>
            <person name="Andreopoulos B."/>
            <person name="Baker S."/>
            <person name="Barry K."/>
            <person name="Bills G."/>
            <person name="Bluhm B."/>
            <person name="Cannon C."/>
            <person name="Castanera R."/>
            <person name="Culley D."/>
            <person name="Daum C."/>
            <person name="Ezra D."/>
            <person name="Gonzalez J."/>
            <person name="Henrissat B."/>
            <person name="Kuo A."/>
            <person name="Liang C."/>
            <person name="Lipzen A."/>
            <person name="Lutzoni F."/>
            <person name="Magnuson J."/>
            <person name="Mondo S."/>
            <person name="Nolan M."/>
            <person name="Ohm R."/>
            <person name="Pangilinan J."/>
            <person name="Park H.-J."/>
            <person name="Ramirez L."/>
            <person name="Alfaro M."/>
            <person name="Sun H."/>
            <person name="Tritt A."/>
            <person name="Yoshinaga Y."/>
            <person name="Zwiers L.-H."/>
            <person name="Turgeon B."/>
            <person name="Goodwin S."/>
            <person name="Spatafora J."/>
            <person name="Crous P."/>
            <person name="Grigoriev I."/>
        </authorList>
    </citation>
    <scope>NUCLEOTIDE SEQUENCE</scope>
    <source>
        <strain evidence="3">CBS 125425</strain>
    </source>
</reference>
<dbReference type="EMBL" id="ML996097">
    <property type="protein sequence ID" value="KAF2741566.1"/>
    <property type="molecule type" value="Genomic_DNA"/>
</dbReference>
<dbReference type="Proteomes" id="UP000799444">
    <property type="component" value="Unassembled WGS sequence"/>
</dbReference>
<feature type="region of interest" description="Disordered" evidence="1">
    <location>
        <begin position="103"/>
        <end position="208"/>
    </location>
</feature>
<feature type="compositionally biased region" description="Polar residues" evidence="1">
    <location>
        <begin position="124"/>
        <end position="133"/>
    </location>
</feature>
<feature type="compositionally biased region" description="Polar residues" evidence="1">
    <location>
        <begin position="142"/>
        <end position="151"/>
    </location>
</feature>